<dbReference type="Pfam" id="PF08447">
    <property type="entry name" value="PAS_3"/>
    <property type="match status" value="1"/>
</dbReference>
<keyword evidence="5" id="KW-0547">Nucleotide-binding</keyword>
<keyword evidence="10" id="KW-1185">Reference proteome</keyword>
<evidence type="ECO:0000256" key="5">
    <source>
        <dbReference type="ARBA" id="ARBA00022741"/>
    </source>
</evidence>
<dbReference type="InterPro" id="IPR035965">
    <property type="entry name" value="PAS-like_dom_sf"/>
</dbReference>
<dbReference type="eggNOG" id="COG3920">
    <property type="taxonomic scope" value="Bacteria"/>
</dbReference>
<sequence>MPTGNPPAIVATAADPPAACGPIDWHAAAEGGSLAFAAAWSSLTGQSAAERAGSGWLACLHPDDHAALTAGWYRARTTRLFSADLRVRAVATGEYRWLRVQGMPAGDGTDDWRGSAIDISDLHQRLAGEGRLRAALHHRIRNAMAIIRSIARRTAENSDTVEDYRNHFDGRLAAFARTQSHIMRAGDQGVDLEGLLADALLAHQVGGRVGYGGPEVRLPPRLADQLGIAFHELTDNAVQHGALRRDDGRLDIRWSTAGSDDDEGGRQLHIQWHEDLPAGGVMAPVGEGFGLELLTRSLRYEVDATVTLDFADRGMRCAIALPLDDVG</sequence>
<evidence type="ECO:0000256" key="2">
    <source>
        <dbReference type="ARBA" id="ARBA00012438"/>
    </source>
</evidence>
<dbReference type="InterPro" id="IPR011102">
    <property type="entry name" value="Sig_transdc_His_kinase_HWE"/>
</dbReference>
<keyword evidence="3" id="KW-0597">Phosphoprotein</keyword>
<dbReference type="EC" id="2.7.13.3" evidence="2"/>
<evidence type="ECO:0000256" key="1">
    <source>
        <dbReference type="ARBA" id="ARBA00000085"/>
    </source>
</evidence>
<evidence type="ECO:0000313" key="9">
    <source>
        <dbReference type="EMBL" id="AIT06869.1"/>
    </source>
</evidence>
<evidence type="ECO:0000313" key="10">
    <source>
        <dbReference type="Proteomes" id="UP000033200"/>
    </source>
</evidence>
<comment type="catalytic activity">
    <reaction evidence="1">
        <text>ATP + protein L-histidine = ADP + protein N-phospho-L-histidine.</text>
        <dbReference type="EC" id="2.7.13.3"/>
    </reaction>
</comment>
<keyword evidence="6" id="KW-0418">Kinase</keyword>
<evidence type="ECO:0000256" key="6">
    <source>
        <dbReference type="ARBA" id="ARBA00022777"/>
    </source>
</evidence>
<evidence type="ECO:0000259" key="8">
    <source>
        <dbReference type="SMART" id="SM00911"/>
    </source>
</evidence>
<dbReference type="AlphaFoldDB" id="A0A097EH17"/>
<accession>A0A097EH17</accession>
<reference evidence="9 10" key="1">
    <citation type="submission" date="2014-09" db="EMBL/GenBank/DDBJ databases">
        <title>Using Illumina technology Improving SMRT sequencing Genome Assembly by RASTools.</title>
        <authorList>
            <person name="Zhou Y."/>
            <person name="Ma T."/>
            <person name="Liu T."/>
        </authorList>
    </citation>
    <scope>NUCLEOTIDE SEQUENCE [LARGE SCALE GENOMIC DNA]</scope>
    <source>
        <strain evidence="9 10">ATCC 55669</strain>
    </source>
</reference>
<dbReference type="InterPro" id="IPR036890">
    <property type="entry name" value="HATPase_C_sf"/>
</dbReference>
<dbReference type="SUPFAM" id="SSF55785">
    <property type="entry name" value="PYP-like sensor domain (PAS domain)"/>
    <property type="match status" value="1"/>
</dbReference>
<evidence type="ECO:0000256" key="3">
    <source>
        <dbReference type="ARBA" id="ARBA00022553"/>
    </source>
</evidence>
<dbReference type="Pfam" id="PF07536">
    <property type="entry name" value="HWE_HK"/>
    <property type="match status" value="1"/>
</dbReference>
<keyword evidence="7" id="KW-0067">ATP-binding</keyword>
<gene>
    <name evidence="9" type="ORF">MC45_11345</name>
</gene>
<name>A0A097EH17_9SPHN</name>
<dbReference type="CDD" id="cd00130">
    <property type="entry name" value="PAS"/>
    <property type="match status" value="1"/>
</dbReference>
<dbReference type="SMART" id="SM00911">
    <property type="entry name" value="HWE_HK"/>
    <property type="match status" value="1"/>
</dbReference>
<proteinExistence type="predicted"/>
<dbReference type="InterPro" id="IPR013655">
    <property type="entry name" value="PAS_fold_3"/>
</dbReference>
<dbReference type="PANTHER" id="PTHR41523:SF7">
    <property type="entry name" value="HISTIDINE KINASE"/>
    <property type="match status" value="1"/>
</dbReference>
<dbReference type="EMBL" id="CP009571">
    <property type="protein sequence ID" value="AIT06869.1"/>
    <property type="molecule type" value="Genomic_DNA"/>
</dbReference>
<dbReference type="InterPro" id="IPR000014">
    <property type="entry name" value="PAS"/>
</dbReference>
<dbReference type="Gene3D" id="3.30.450.20">
    <property type="entry name" value="PAS domain"/>
    <property type="match status" value="1"/>
</dbReference>
<evidence type="ECO:0000256" key="4">
    <source>
        <dbReference type="ARBA" id="ARBA00022679"/>
    </source>
</evidence>
<evidence type="ECO:0000256" key="7">
    <source>
        <dbReference type="ARBA" id="ARBA00022840"/>
    </source>
</evidence>
<dbReference type="HOGENOM" id="CLU_849688_0_0_5"/>
<dbReference type="KEGG" id="stax:MC45_11345"/>
<dbReference type="GO" id="GO:0005524">
    <property type="term" value="F:ATP binding"/>
    <property type="evidence" value="ECO:0007669"/>
    <property type="project" value="UniProtKB-KW"/>
</dbReference>
<protein>
    <recommendedName>
        <fullName evidence="2">histidine kinase</fullName>
        <ecNumber evidence="2">2.7.13.3</ecNumber>
    </recommendedName>
</protein>
<dbReference type="Gene3D" id="3.30.565.10">
    <property type="entry name" value="Histidine kinase-like ATPase, C-terminal domain"/>
    <property type="match status" value="1"/>
</dbReference>
<dbReference type="Proteomes" id="UP000033200">
    <property type="component" value="Chromosome"/>
</dbReference>
<organism evidence="9 10">
    <name type="scientific">Sphingomonas taxi</name>
    <dbReference type="NCBI Taxonomy" id="1549858"/>
    <lineage>
        <taxon>Bacteria</taxon>
        <taxon>Pseudomonadati</taxon>
        <taxon>Pseudomonadota</taxon>
        <taxon>Alphaproteobacteria</taxon>
        <taxon>Sphingomonadales</taxon>
        <taxon>Sphingomonadaceae</taxon>
        <taxon>Sphingomonas</taxon>
    </lineage>
</organism>
<feature type="domain" description="Signal transduction histidine kinase HWE region" evidence="8">
    <location>
        <begin position="136"/>
        <end position="215"/>
    </location>
</feature>
<keyword evidence="4" id="KW-0808">Transferase</keyword>
<dbReference type="GO" id="GO:0004673">
    <property type="term" value="F:protein histidine kinase activity"/>
    <property type="evidence" value="ECO:0007669"/>
    <property type="project" value="UniProtKB-EC"/>
</dbReference>
<dbReference type="STRING" id="1549858.MC45_11345"/>
<dbReference type="PANTHER" id="PTHR41523">
    <property type="entry name" value="TWO-COMPONENT SYSTEM SENSOR PROTEIN"/>
    <property type="match status" value="1"/>
</dbReference>
<dbReference type="RefSeq" id="WP_038663146.1">
    <property type="nucleotide sequence ID" value="NZ_CP009571.1"/>
</dbReference>